<reference evidence="1 2" key="1">
    <citation type="journal article" date="2013" name="Genome Announc.">
        <title>Genome Sequence of Lactobacillus saerimneri 30a (Formerly Lactobacillus sp. Strain 30a), a Reference Lactic Acid Bacterium Strain Producing Biogenic Amines.</title>
        <authorList>
            <person name="Romano A."/>
            <person name="Trip H."/>
            <person name="Campbell-Sills H."/>
            <person name="Bouchez O."/>
            <person name="Sherman D."/>
            <person name="Lolkema J.S."/>
            <person name="Lucas P.M."/>
        </authorList>
    </citation>
    <scope>NUCLEOTIDE SEQUENCE [LARGE SCALE GENOMIC DNA]</scope>
    <source>
        <strain evidence="1 2">30a</strain>
    </source>
</reference>
<dbReference type="PATRIC" id="fig|1227363.6.peg.1503"/>
<sequence length="270" mass="32114">MVNYSERDRQRWLQASPTHNKIFQWIMEYGTMCQDFLKEIIPERDFSHLEIISEKSLKNVNHKEIRLDILATDKQGNKYNIEMQVADEHNVVERLLYYQSLLVAGGDKYQDIRQSYVIFLCLFSPLKDVQRPDRVISHLERRVTEELEYSLKDRTHTILLNLDGDLRTVNPNLRGFIQALKQQPQTTTSDLGNQLIQAFKDIKADQGKERSYMMLTKAEQDEIRMKERLESAKRYIPRLRIEERWDAAMEEFDYDADKAKAFLEENNIEY</sequence>
<evidence type="ECO:0000313" key="2">
    <source>
        <dbReference type="Proteomes" id="UP000011912"/>
    </source>
</evidence>
<comment type="caution">
    <text evidence="1">The sequence shown here is derived from an EMBL/GenBank/DDBJ whole genome shotgun (WGS) entry which is preliminary data.</text>
</comment>
<dbReference type="AlphaFoldDB" id="M5J644"/>
<dbReference type="Proteomes" id="UP000011912">
    <property type="component" value="Unassembled WGS sequence"/>
</dbReference>
<protein>
    <recommendedName>
        <fullName evidence="3">Rpn family recombination-promoting nuclease/putative transposase</fullName>
    </recommendedName>
</protein>
<gene>
    <name evidence="1" type="ORF">D271_07654</name>
</gene>
<dbReference type="Pfam" id="PF12784">
    <property type="entry name" value="PDDEXK_2"/>
    <property type="match status" value="1"/>
</dbReference>
<evidence type="ECO:0008006" key="3">
    <source>
        <dbReference type="Google" id="ProtNLM"/>
    </source>
</evidence>
<dbReference type="NCBIfam" id="TIGR01784">
    <property type="entry name" value="T_den_put_tspse"/>
    <property type="match status" value="1"/>
</dbReference>
<evidence type="ECO:0000313" key="1">
    <source>
        <dbReference type="EMBL" id="EKW98407.1"/>
    </source>
</evidence>
<accession>M5J644</accession>
<dbReference type="PANTHER" id="PTHR41317">
    <property type="entry name" value="PD-(D_E)XK NUCLEASE FAMILY TRANSPOSASE"/>
    <property type="match status" value="1"/>
</dbReference>
<dbReference type="EMBL" id="ANAG01000022">
    <property type="protein sequence ID" value="EKW98407.1"/>
    <property type="molecule type" value="Genomic_DNA"/>
</dbReference>
<name>M5J644_9LACO</name>
<proteinExistence type="predicted"/>
<dbReference type="RefSeq" id="WP_009555620.1">
    <property type="nucleotide sequence ID" value="NZ_ANAG01000022.1"/>
</dbReference>
<dbReference type="PANTHER" id="PTHR41317:SF1">
    <property type="entry name" value="PD-(D_E)XK NUCLEASE FAMILY TRANSPOSASE"/>
    <property type="match status" value="1"/>
</dbReference>
<dbReference type="STRING" id="1227363.D271_07654"/>
<organism evidence="1 2">
    <name type="scientific">Ligilactobacillus saerimneri 30a</name>
    <dbReference type="NCBI Taxonomy" id="1227363"/>
    <lineage>
        <taxon>Bacteria</taxon>
        <taxon>Bacillati</taxon>
        <taxon>Bacillota</taxon>
        <taxon>Bacilli</taxon>
        <taxon>Lactobacillales</taxon>
        <taxon>Lactobacillaceae</taxon>
        <taxon>Ligilactobacillus</taxon>
    </lineage>
</organism>
<keyword evidence="2" id="KW-1185">Reference proteome</keyword>
<dbReference type="InterPro" id="IPR010106">
    <property type="entry name" value="RpnA"/>
</dbReference>